<dbReference type="Pfam" id="PF01386">
    <property type="entry name" value="Ribosomal_L25p"/>
    <property type="match status" value="1"/>
</dbReference>
<comment type="function">
    <text evidence="5">This is one of the proteins that binds to the 5S RNA in the ribosome where it forms part of the central protuberance.</text>
</comment>
<evidence type="ECO:0000256" key="3">
    <source>
        <dbReference type="ARBA" id="ARBA00022980"/>
    </source>
</evidence>
<keyword evidence="2 5" id="KW-0694">RNA-binding</keyword>
<dbReference type="OrthoDB" id="9790002at2"/>
<sequence>MSDDFVMHRISAFKRDKLGSIESRRIRRAGRIPAVVYGHEQEPAHVSVEDHDLRNLIKNRERVFEIDVDGQVEETMLRDLQWDTFGTEILHVDLIRINASERVTVEVPVNLRGTSPGVVAGGVLEQPLHTLELDCLAHSIPDGIPVRINSLEIGDAIHVNEIEVPRGSKIHNAGDQIVVHVMPPMGVAEPAEEGEAAEAPEVIGESGEATED</sequence>
<gene>
    <name evidence="5 7" type="primary">rplY</name>
    <name evidence="5" type="synonym">ctc</name>
    <name evidence="7" type="ORF">Pan153_25110</name>
</gene>
<dbReference type="HAMAP" id="MF_01334">
    <property type="entry name" value="Ribosomal_bL25_CTC"/>
    <property type="match status" value="1"/>
</dbReference>
<dbReference type="NCBIfam" id="TIGR00731">
    <property type="entry name" value="bL25_bact_ctc"/>
    <property type="match status" value="1"/>
</dbReference>
<accession>A0A518FNL5</accession>
<comment type="similarity">
    <text evidence="5">Belongs to the bacterial ribosomal protein bL25 family. CTC subfamily.</text>
</comment>
<dbReference type="InterPro" id="IPR001021">
    <property type="entry name" value="Ribosomal_bL25_long"/>
</dbReference>
<keyword evidence="1 5" id="KW-0699">rRNA-binding</keyword>
<dbReference type="Proteomes" id="UP000320839">
    <property type="component" value="Chromosome"/>
</dbReference>
<dbReference type="GO" id="GO:0003735">
    <property type="term" value="F:structural constituent of ribosome"/>
    <property type="evidence" value="ECO:0007669"/>
    <property type="project" value="InterPro"/>
</dbReference>
<dbReference type="InterPro" id="IPR037121">
    <property type="entry name" value="Ribosomal_bL25_C"/>
</dbReference>
<dbReference type="Gene3D" id="2.40.240.10">
    <property type="entry name" value="Ribosomal Protein L25, Chain P"/>
    <property type="match status" value="1"/>
</dbReference>
<dbReference type="InterPro" id="IPR029751">
    <property type="entry name" value="Ribosomal_L25_dom"/>
</dbReference>
<dbReference type="InterPro" id="IPR020057">
    <property type="entry name" value="Ribosomal_bL25_b-dom"/>
</dbReference>
<dbReference type="InterPro" id="IPR011035">
    <property type="entry name" value="Ribosomal_bL25/Gln-tRNA_synth"/>
</dbReference>
<dbReference type="PANTHER" id="PTHR33284:SF1">
    <property type="entry name" value="RIBOSOMAL PROTEIN L25_GLN-TRNA SYNTHETASE, ANTI-CODON-BINDING DOMAIN-CONTAINING PROTEIN"/>
    <property type="match status" value="1"/>
</dbReference>
<dbReference type="PANTHER" id="PTHR33284">
    <property type="entry name" value="RIBOSOMAL PROTEIN L25/GLN-TRNA SYNTHETASE, ANTI-CODON-BINDING DOMAIN-CONTAINING PROTEIN"/>
    <property type="match status" value="1"/>
</dbReference>
<evidence type="ECO:0000313" key="8">
    <source>
        <dbReference type="Proteomes" id="UP000320839"/>
    </source>
</evidence>
<comment type="subunit">
    <text evidence="5">Part of the 50S ribosomal subunit; part of the 5S rRNA/L5/L18/L25 subcomplex. Contacts the 5S rRNA. Binds to the 5S rRNA independently of L5 and L18.</text>
</comment>
<name>A0A518FNL5_9PLAN</name>
<protein>
    <recommendedName>
        <fullName evidence="5">Large ribosomal subunit protein bL25</fullName>
    </recommendedName>
    <alternativeName>
        <fullName evidence="5">General stress protein CTC</fullName>
    </alternativeName>
</protein>
<evidence type="ECO:0000313" key="7">
    <source>
        <dbReference type="EMBL" id="QDV17855.1"/>
    </source>
</evidence>
<dbReference type="InterPro" id="IPR020056">
    <property type="entry name" value="Rbsml_bL25/Gln-tRNA_synth_N"/>
</dbReference>
<evidence type="ECO:0000256" key="6">
    <source>
        <dbReference type="SAM" id="MobiDB-lite"/>
    </source>
</evidence>
<proteinExistence type="inferred from homology"/>
<keyword evidence="3 5" id="KW-0689">Ribosomal protein</keyword>
<reference evidence="7 8" key="1">
    <citation type="submission" date="2019-02" db="EMBL/GenBank/DDBJ databases">
        <title>Deep-cultivation of Planctomycetes and their phenomic and genomic characterization uncovers novel biology.</title>
        <authorList>
            <person name="Wiegand S."/>
            <person name="Jogler M."/>
            <person name="Boedeker C."/>
            <person name="Pinto D."/>
            <person name="Vollmers J."/>
            <person name="Rivas-Marin E."/>
            <person name="Kohn T."/>
            <person name="Peeters S.H."/>
            <person name="Heuer A."/>
            <person name="Rast P."/>
            <person name="Oberbeckmann S."/>
            <person name="Bunk B."/>
            <person name="Jeske O."/>
            <person name="Meyerdierks A."/>
            <person name="Storesund J.E."/>
            <person name="Kallscheuer N."/>
            <person name="Luecker S."/>
            <person name="Lage O.M."/>
            <person name="Pohl T."/>
            <person name="Merkel B.J."/>
            <person name="Hornburger P."/>
            <person name="Mueller R.-W."/>
            <person name="Bruemmer F."/>
            <person name="Labrenz M."/>
            <person name="Spormann A.M."/>
            <person name="Op den Camp H."/>
            <person name="Overmann J."/>
            <person name="Amann R."/>
            <person name="Jetten M.S.M."/>
            <person name="Mascher T."/>
            <person name="Medema M.H."/>
            <person name="Devos D.P."/>
            <person name="Kaster A.-K."/>
            <person name="Ovreas L."/>
            <person name="Rohde M."/>
            <person name="Galperin M.Y."/>
            <person name="Jogler C."/>
        </authorList>
    </citation>
    <scope>NUCLEOTIDE SEQUENCE [LARGE SCALE GENOMIC DNA]</scope>
    <source>
        <strain evidence="7 8">Pan153</strain>
    </source>
</reference>
<dbReference type="GO" id="GO:0006412">
    <property type="term" value="P:translation"/>
    <property type="evidence" value="ECO:0007669"/>
    <property type="project" value="UniProtKB-UniRule"/>
</dbReference>
<dbReference type="CDD" id="cd00495">
    <property type="entry name" value="Ribosomal_L25_TL5_CTC"/>
    <property type="match status" value="1"/>
</dbReference>
<accession>A0A518A2S5</accession>
<evidence type="ECO:0000256" key="1">
    <source>
        <dbReference type="ARBA" id="ARBA00022730"/>
    </source>
</evidence>
<keyword evidence="4 5" id="KW-0687">Ribonucleoprotein</keyword>
<dbReference type="RefSeq" id="WP_145105195.1">
    <property type="nucleotide sequence ID" value="NZ_CP036277.1"/>
</dbReference>
<feature type="region of interest" description="Disordered" evidence="6">
    <location>
        <begin position="189"/>
        <end position="212"/>
    </location>
</feature>
<dbReference type="InterPro" id="IPR020930">
    <property type="entry name" value="Ribosomal_uL5_bac-type"/>
</dbReference>
<dbReference type="GO" id="GO:0008097">
    <property type="term" value="F:5S rRNA binding"/>
    <property type="evidence" value="ECO:0007669"/>
    <property type="project" value="InterPro"/>
</dbReference>
<dbReference type="SUPFAM" id="SSF50715">
    <property type="entry name" value="Ribosomal protein L25-like"/>
    <property type="match status" value="1"/>
</dbReference>
<evidence type="ECO:0000256" key="5">
    <source>
        <dbReference type="HAMAP-Rule" id="MF_01334"/>
    </source>
</evidence>
<evidence type="ECO:0000256" key="4">
    <source>
        <dbReference type="ARBA" id="ARBA00023274"/>
    </source>
</evidence>
<dbReference type="Gene3D" id="2.170.120.20">
    <property type="entry name" value="Ribosomal protein L25, beta domain"/>
    <property type="match status" value="1"/>
</dbReference>
<dbReference type="AlphaFoldDB" id="A0A518FNL5"/>
<dbReference type="GO" id="GO:0022625">
    <property type="term" value="C:cytosolic large ribosomal subunit"/>
    <property type="evidence" value="ECO:0007669"/>
    <property type="project" value="TreeGrafter"/>
</dbReference>
<evidence type="ECO:0000256" key="2">
    <source>
        <dbReference type="ARBA" id="ARBA00022884"/>
    </source>
</evidence>
<organism evidence="7 8">
    <name type="scientific">Gimesia panareensis</name>
    <dbReference type="NCBI Taxonomy" id="2527978"/>
    <lineage>
        <taxon>Bacteria</taxon>
        <taxon>Pseudomonadati</taxon>
        <taxon>Planctomycetota</taxon>
        <taxon>Planctomycetia</taxon>
        <taxon>Planctomycetales</taxon>
        <taxon>Planctomycetaceae</taxon>
        <taxon>Gimesia</taxon>
    </lineage>
</organism>
<dbReference type="Pfam" id="PF14693">
    <property type="entry name" value="Ribosomal_TL5_C"/>
    <property type="match status" value="1"/>
</dbReference>
<dbReference type="EMBL" id="CP036317">
    <property type="protein sequence ID" value="QDV17855.1"/>
    <property type="molecule type" value="Genomic_DNA"/>
</dbReference>